<dbReference type="EMBL" id="JAIWYP010000007">
    <property type="protein sequence ID" value="KAH3794416.1"/>
    <property type="molecule type" value="Genomic_DNA"/>
</dbReference>
<organism evidence="2 3">
    <name type="scientific">Dreissena polymorpha</name>
    <name type="common">Zebra mussel</name>
    <name type="synonym">Mytilus polymorpha</name>
    <dbReference type="NCBI Taxonomy" id="45954"/>
    <lineage>
        <taxon>Eukaryota</taxon>
        <taxon>Metazoa</taxon>
        <taxon>Spiralia</taxon>
        <taxon>Lophotrochozoa</taxon>
        <taxon>Mollusca</taxon>
        <taxon>Bivalvia</taxon>
        <taxon>Autobranchia</taxon>
        <taxon>Heteroconchia</taxon>
        <taxon>Euheterodonta</taxon>
        <taxon>Imparidentia</taxon>
        <taxon>Neoheterodontei</taxon>
        <taxon>Myida</taxon>
        <taxon>Dreissenoidea</taxon>
        <taxon>Dreissenidae</taxon>
        <taxon>Dreissena</taxon>
    </lineage>
</organism>
<accession>A0A9D4FAS8</accession>
<comment type="caution">
    <text evidence="2">The sequence shown here is derived from an EMBL/GenBank/DDBJ whole genome shotgun (WGS) entry which is preliminary data.</text>
</comment>
<dbReference type="Proteomes" id="UP000828390">
    <property type="component" value="Unassembled WGS sequence"/>
</dbReference>
<reference evidence="2" key="1">
    <citation type="journal article" date="2019" name="bioRxiv">
        <title>The Genome of the Zebra Mussel, Dreissena polymorpha: A Resource for Invasive Species Research.</title>
        <authorList>
            <person name="McCartney M.A."/>
            <person name="Auch B."/>
            <person name="Kono T."/>
            <person name="Mallez S."/>
            <person name="Zhang Y."/>
            <person name="Obille A."/>
            <person name="Becker A."/>
            <person name="Abrahante J.E."/>
            <person name="Garbe J."/>
            <person name="Badalamenti J.P."/>
            <person name="Herman A."/>
            <person name="Mangelson H."/>
            <person name="Liachko I."/>
            <person name="Sullivan S."/>
            <person name="Sone E.D."/>
            <person name="Koren S."/>
            <person name="Silverstein K.A.T."/>
            <person name="Beckman K.B."/>
            <person name="Gohl D.M."/>
        </authorList>
    </citation>
    <scope>NUCLEOTIDE SEQUENCE</scope>
    <source>
        <strain evidence="2">Duluth1</strain>
        <tissue evidence="2">Whole animal</tissue>
    </source>
</reference>
<sequence>MLYLEKRSSTLLDEFVYIVRRTYRQPWGFHSATSTYFYTKFQGEEILSQSVAANEASRDSEGETLPEKEEELSDVVRLSGAGGDSDGETLP</sequence>
<feature type="region of interest" description="Disordered" evidence="1">
    <location>
        <begin position="52"/>
        <end position="91"/>
    </location>
</feature>
<evidence type="ECO:0000313" key="2">
    <source>
        <dbReference type="EMBL" id="KAH3794416.1"/>
    </source>
</evidence>
<dbReference type="AlphaFoldDB" id="A0A9D4FAS8"/>
<reference evidence="2" key="2">
    <citation type="submission" date="2020-11" db="EMBL/GenBank/DDBJ databases">
        <authorList>
            <person name="McCartney M.A."/>
            <person name="Auch B."/>
            <person name="Kono T."/>
            <person name="Mallez S."/>
            <person name="Becker A."/>
            <person name="Gohl D.M."/>
            <person name="Silverstein K.A.T."/>
            <person name="Koren S."/>
            <person name="Bechman K.B."/>
            <person name="Herman A."/>
            <person name="Abrahante J.E."/>
            <person name="Garbe J."/>
        </authorList>
    </citation>
    <scope>NUCLEOTIDE SEQUENCE</scope>
    <source>
        <strain evidence="2">Duluth1</strain>
        <tissue evidence="2">Whole animal</tissue>
    </source>
</reference>
<protein>
    <submittedName>
        <fullName evidence="2">Uncharacterized protein</fullName>
    </submittedName>
</protein>
<evidence type="ECO:0000256" key="1">
    <source>
        <dbReference type="SAM" id="MobiDB-lite"/>
    </source>
</evidence>
<feature type="compositionally biased region" description="Basic and acidic residues" evidence="1">
    <location>
        <begin position="56"/>
        <end position="67"/>
    </location>
</feature>
<keyword evidence="3" id="KW-1185">Reference proteome</keyword>
<proteinExistence type="predicted"/>
<evidence type="ECO:0000313" key="3">
    <source>
        <dbReference type="Proteomes" id="UP000828390"/>
    </source>
</evidence>
<name>A0A9D4FAS8_DREPO</name>
<gene>
    <name evidence="2" type="ORF">DPMN_147949</name>
</gene>